<feature type="region of interest" description="Disordered" evidence="10">
    <location>
        <begin position="330"/>
        <end position="353"/>
    </location>
</feature>
<dbReference type="GO" id="GO:0005576">
    <property type="term" value="C:extracellular region"/>
    <property type="evidence" value="ECO:0007669"/>
    <property type="project" value="TreeGrafter"/>
</dbReference>
<evidence type="ECO:0000256" key="8">
    <source>
        <dbReference type="ARBA" id="ARBA00022989"/>
    </source>
</evidence>
<sequence length="489" mass="49273">MWTQRDQLQAYQFLRRRLVSAVQVGDANHPVSPSRRLVIGCALGAAAALLVTAGFGVYGLLRPGANTDWRKPGQVVIEKETGAAYVMGADGLLHPMLNYTSARLLAGGDGTATKQVSRKSMAKAPRGVPLGIPGAPASLPAKDLLTTGPFTVCVQPPQGRPVGSPPVTTALVGVAPVGTPVDPATAVVLADSGGARYVAVAGRRHRIADQGTAMALGYDSTRPLPVSAAWLSAVPAGPDLRLITVPEVGEAGPRVGDRATRVGQVLAATTVGAETRYYLVRADGIVSISQTEAALVLGNPANRAAYAGGPAREVQVSAVDMTEVGAASAASGASGASGAAPDGGSTGYPPRLAPPVVVTGERVATCATLDGDRATIRLAGSIGVPTGAQPVAAGGGTQADAVYVPAGRAAVLRDQPAPQAGLGTVYLLTDQGVRHPVPTGEALKALGYGSVRPTPVPTSVLALFPTGPVLDQASAQRTAPVMPAMEAGR</sequence>
<evidence type="ECO:0000256" key="1">
    <source>
        <dbReference type="ARBA" id="ARBA00004162"/>
    </source>
</evidence>
<evidence type="ECO:0000256" key="9">
    <source>
        <dbReference type="ARBA" id="ARBA00023136"/>
    </source>
</evidence>
<evidence type="ECO:0000256" key="4">
    <source>
        <dbReference type="ARBA" id="ARBA00022692"/>
    </source>
</evidence>
<keyword evidence="13" id="KW-1185">Reference proteome</keyword>
<evidence type="ECO:0000313" key="12">
    <source>
        <dbReference type="EMBL" id="MBB4959275.1"/>
    </source>
</evidence>
<proteinExistence type="inferred from homology"/>
<comment type="subcellular location">
    <subcellularLocation>
        <location evidence="1">Cell membrane</location>
        <topology evidence="1">Single-pass membrane protein</topology>
    </subcellularLocation>
</comment>
<dbReference type="PANTHER" id="PTHR40765">
    <property type="entry name" value="ESX-2 SECRETION SYSTEM ATPASE ECCB2"/>
    <property type="match status" value="1"/>
</dbReference>
<accession>A0A7W7SQV2</accession>
<dbReference type="Gene3D" id="2.40.50.910">
    <property type="entry name" value="Type VII secretion system EccB, repeat 3 domain"/>
    <property type="match status" value="1"/>
</dbReference>
<dbReference type="RefSeq" id="WP_184535232.1">
    <property type="nucleotide sequence ID" value="NZ_JACHJW010000001.1"/>
</dbReference>
<evidence type="ECO:0000256" key="2">
    <source>
        <dbReference type="ARBA" id="ARBA00008149"/>
    </source>
</evidence>
<dbReference type="InterPro" id="IPR042485">
    <property type="entry name" value="T7SS_EccB_R3"/>
</dbReference>
<keyword evidence="3" id="KW-1003">Cell membrane</keyword>
<keyword evidence="7" id="KW-0067">ATP-binding</keyword>
<comment type="caution">
    <text evidence="12">The sequence shown here is derived from an EMBL/GenBank/DDBJ whole genome shotgun (WGS) entry which is preliminary data.</text>
</comment>
<dbReference type="AlphaFoldDB" id="A0A7W7SQV2"/>
<dbReference type="Gene3D" id="3.30.2390.20">
    <property type="entry name" value="Type VII secretion system EccB, repeat 1 domain"/>
    <property type="match status" value="1"/>
</dbReference>
<comment type="similarity">
    <text evidence="2">Belongs to the EccB family.</text>
</comment>
<evidence type="ECO:0000256" key="6">
    <source>
        <dbReference type="ARBA" id="ARBA00022801"/>
    </source>
</evidence>
<feature type="compositionally biased region" description="Low complexity" evidence="10">
    <location>
        <begin position="330"/>
        <end position="340"/>
    </location>
</feature>
<evidence type="ECO:0000256" key="11">
    <source>
        <dbReference type="SAM" id="Phobius"/>
    </source>
</evidence>
<gene>
    <name evidence="12" type="ORF">FHR38_003008</name>
</gene>
<dbReference type="NCBIfam" id="TIGR03919">
    <property type="entry name" value="T7SS_EccB"/>
    <property type="match status" value="1"/>
</dbReference>
<evidence type="ECO:0000256" key="3">
    <source>
        <dbReference type="ARBA" id="ARBA00022475"/>
    </source>
</evidence>
<dbReference type="InterPro" id="IPR044857">
    <property type="entry name" value="T7SS_EccB_R1"/>
</dbReference>
<evidence type="ECO:0000256" key="5">
    <source>
        <dbReference type="ARBA" id="ARBA00022741"/>
    </source>
</evidence>
<dbReference type="GO" id="GO:0016787">
    <property type="term" value="F:hydrolase activity"/>
    <property type="evidence" value="ECO:0007669"/>
    <property type="project" value="UniProtKB-KW"/>
</dbReference>
<protein>
    <submittedName>
        <fullName evidence="12">Type VII secretion protein EccB</fullName>
    </submittedName>
</protein>
<name>A0A7W7SQV2_9ACTN</name>
<keyword evidence="6" id="KW-0378">Hydrolase</keyword>
<dbReference type="PANTHER" id="PTHR40765:SF2">
    <property type="entry name" value="ESX-2 SECRETION SYSTEM ATPASE ECCB2"/>
    <property type="match status" value="1"/>
</dbReference>
<evidence type="ECO:0000313" key="13">
    <source>
        <dbReference type="Proteomes" id="UP000578819"/>
    </source>
</evidence>
<dbReference type="GO" id="GO:0005524">
    <property type="term" value="F:ATP binding"/>
    <property type="evidence" value="ECO:0007669"/>
    <property type="project" value="UniProtKB-KW"/>
</dbReference>
<keyword evidence="4 11" id="KW-0812">Transmembrane</keyword>
<dbReference type="Proteomes" id="UP000578819">
    <property type="component" value="Unassembled WGS sequence"/>
</dbReference>
<dbReference type="GO" id="GO:0005886">
    <property type="term" value="C:plasma membrane"/>
    <property type="evidence" value="ECO:0007669"/>
    <property type="project" value="UniProtKB-SubCell"/>
</dbReference>
<keyword evidence="9 11" id="KW-0472">Membrane</keyword>
<evidence type="ECO:0000256" key="7">
    <source>
        <dbReference type="ARBA" id="ARBA00022840"/>
    </source>
</evidence>
<reference evidence="12 13" key="1">
    <citation type="submission" date="2020-08" db="EMBL/GenBank/DDBJ databases">
        <title>Sequencing the genomes of 1000 actinobacteria strains.</title>
        <authorList>
            <person name="Klenk H.-P."/>
        </authorList>
    </citation>
    <scope>NUCLEOTIDE SEQUENCE [LARGE SCALE GENOMIC DNA]</scope>
    <source>
        <strain evidence="12 13">DSM 45886</strain>
    </source>
</reference>
<dbReference type="InterPro" id="IPR007795">
    <property type="entry name" value="T7SS_EccB"/>
</dbReference>
<keyword evidence="8 11" id="KW-1133">Transmembrane helix</keyword>
<keyword evidence="5" id="KW-0547">Nucleotide-binding</keyword>
<evidence type="ECO:0000256" key="10">
    <source>
        <dbReference type="SAM" id="MobiDB-lite"/>
    </source>
</evidence>
<organism evidence="12 13">
    <name type="scientific">Micromonospora polyrhachis</name>
    <dbReference type="NCBI Taxonomy" id="1282883"/>
    <lineage>
        <taxon>Bacteria</taxon>
        <taxon>Bacillati</taxon>
        <taxon>Actinomycetota</taxon>
        <taxon>Actinomycetes</taxon>
        <taxon>Micromonosporales</taxon>
        <taxon>Micromonosporaceae</taxon>
        <taxon>Micromonospora</taxon>
    </lineage>
</organism>
<dbReference type="Pfam" id="PF05108">
    <property type="entry name" value="T7SS_ESX1_EccB"/>
    <property type="match status" value="1"/>
</dbReference>
<dbReference type="EMBL" id="JACHJW010000001">
    <property type="protein sequence ID" value="MBB4959275.1"/>
    <property type="molecule type" value="Genomic_DNA"/>
</dbReference>
<feature type="transmembrane region" description="Helical" evidence="11">
    <location>
        <begin position="37"/>
        <end position="61"/>
    </location>
</feature>